<dbReference type="Proteomes" id="UP001610100">
    <property type="component" value="Unassembled WGS sequence"/>
</dbReference>
<evidence type="ECO:0000313" key="2">
    <source>
        <dbReference type="EMBL" id="MFH6772937.1"/>
    </source>
</evidence>
<evidence type="ECO:0000313" key="3">
    <source>
        <dbReference type="Proteomes" id="UP001610100"/>
    </source>
</evidence>
<dbReference type="Pfam" id="PF00535">
    <property type="entry name" value="Glycos_transf_2"/>
    <property type="match status" value="1"/>
</dbReference>
<dbReference type="CDD" id="cd04186">
    <property type="entry name" value="GT_2_like_c"/>
    <property type="match status" value="1"/>
</dbReference>
<organism evidence="2 3">
    <name type="scientific">Gaetbulibacter aestuarii</name>
    <dbReference type="NCBI Taxonomy" id="1502358"/>
    <lineage>
        <taxon>Bacteria</taxon>
        <taxon>Pseudomonadati</taxon>
        <taxon>Bacteroidota</taxon>
        <taxon>Flavobacteriia</taxon>
        <taxon>Flavobacteriales</taxon>
        <taxon>Flavobacteriaceae</taxon>
        <taxon>Gaetbulibacter</taxon>
    </lineage>
</organism>
<dbReference type="RefSeq" id="WP_344742021.1">
    <property type="nucleotide sequence ID" value="NZ_BAABAY010000007.1"/>
</dbReference>
<dbReference type="PANTHER" id="PTHR43179">
    <property type="entry name" value="RHAMNOSYLTRANSFERASE WBBL"/>
    <property type="match status" value="1"/>
</dbReference>
<dbReference type="GO" id="GO:0016757">
    <property type="term" value="F:glycosyltransferase activity"/>
    <property type="evidence" value="ECO:0007669"/>
    <property type="project" value="UniProtKB-KW"/>
</dbReference>
<sequence length="364" mass="41681">MKLSIIILNYNVRYFLELCLKSVQAATKQLNAEIIVVDNYSTDDSCAMVKTLFPEITLIQNDVNYGFSKGNNIGVAKASGDYLCFLNPDTVVAEDTFEKLLEFAEQKRNLGILGCKLIDGSGNFLPESKRNIPKIGTAFKKLLGFSKHYYATQIEEHAIQKVDVLTGAFMILKRNVFHTIGGFDEQYFMYGEDIDLSYCSLKHGFENYYFGKTTVLHFKGESTIKDAIYAMRFFGAMKIFYTKHFKRNILLDLLVFLGIKCFKLSRRSSRGNQPRPQMYLLHSNKLNDNLQKVLNYKLILNKEGFAYQNDVQVIFDANYLKYKEIISQIEQHASKATFKILPNNTHFILGSNSSFGRGEILTFQ</sequence>
<proteinExistence type="predicted"/>
<name>A0ABW7N3X8_9FLAO</name>
<dbReference type="EMBL" id="JBAWKB010000005">
    <property type="protein sequence ID" value="MFH6772937.1"/>
    <property type="molecule type" value="Genomic_DNA"/>
</dbReference>
<gene>
    <name evidence="2" type="ORF">V8G58_13420</name>
</gene>
<dbReference type="InterPro" id="IPR029044">
    <property type="entry name" value="Nucleotide-diphossugar_trans"/>
</dbReference>
<keyword evidence="2" id="KW-0808">Transferase</keyword>
<keyword evidence="3" id="KW-1185">Reference proteome</keyword>
<dbReference type="InterPro" id="IPR001173">
    <property type="entry name" value="Glyco_trans_2-like"/>
</dbReference>
<keyword evidence="2" id="KW-0328">Glycosyltransferase</keyword>
<feature type="domain" description="Glycosyltransferase 2-like" evidence="1">
    <location>
        <begin position="4"/>
        <end position="179"/>
    </location>
</feature>
<dbReference type="Gene3D" id="3.90.550.10">
    <property type="entry name" value="Spore Coat Polysaccharide Biosynthesis Protein SpsA, Chain A"/>
    <property type="match status" value="1"/>
</dbReference>
<dbReference type="EC" id="2.4.-.-" evidence="2"/>
<comment type="caution">
    <text evidence="2">The sequence shown here is derived from an EMBL/GenBank/DDBJ whole genome shotgun (WGS) entry which is preliminary data.</text>
</comment>
<dbReference type="PANTHER" id="PTHR43179:SF7">
    <property type="entry name" value="RHAMNOSYLTRANSFERASE WBBL"/>
    <property type="match status" value="1"/>
</dbReference>
<accession>A0ABW7N3X8</accession>
<evidence type="ECO:0000259" key="1">
    <source>
        <dbReference type="Pfam" id="PF00535"/>
    </source>
</evidence>
<protein>
    <submittedName>
        <fullName evidence="2">Glycosyltransferase family 2 protein</fullName>
        <ecNumber evidence="2">2.4.-.-</ecNumber>
    </submittedName>
</protein>
<dbReference type="SUPFAM" id="SSF53448">
    <property type="entry name" value="Nucleotide-diphospho-sugar transferases"/>
    <property type="match status" value="1"/>
</dbReference>
<reference evidence="2 3" key="1">
    <citation type="submission" date="2024-02" db="EMBL/GenBank/DDBJ databases">
        <title>A Gaetbulibacter species isolated from tidal flats and genomic insights of their niches.</title>
        <authorList>
            <person name="Ye Y."/>
        </authorList>
    </citation>
    <scope>NUCLEOTIDE SEQUENCE [LARGE SCALE GENOMIC DNA]</scope>
    <source>
        <strain evidence="2 3">KYW382</strain>
    </source>
</reference>